<evidence type="ECO:0000256" key="3">
    <source>
        <dbReference type="ARBA" id="ARBA00022989"/>
    </source>
</evidence>
<dbReference type="PANTHER" id="PTHR46641">
    <property type="entry name" value="FMRFAMIDE RECEPTOR-RELATED"/>
    <property type="match status" value="1"/>
</dbReference>
<dbReference type="SUPFAM" id="SSF81321">
    <property type="entry name" value="Family A G protein-coupled receptor-like"/>
    <property type="match status" value="1"/>
</dbReference>
<name>A0A8S3Z4M9_9EUPU</name>
<keyword evidence="3 5" id="KW-1133">Transmembrane helix</keyword>
<evidence type="ECO:0000313" key="8">
    <source>
        <dbReference type="Proteomes" id="UP000678393"/>
    </source>
</evidence>
<dbReference type="InterPro" id="IPR052954">
    <property type="entry name" value="GPCR-Ligand_Int"/>
</dbReference>
<dbReference type="AlphaFoldDB" id="A0A8S3Z4M9"/>
<feature type="transmembrane region" description="Helical" evidence="5">
    <location>
        <begin position="20"/>
        <end position="45"/>
    </location>
</feature>
<keyword evidence="4 5" id="KW-0472">Membrane</keyword>
<gene>
    <name evidence="7" type="ORF">CUNI_LOCUS9587</name>
</gene>
<dbReference type="InterPro" id="IPR017452">
    <property type="entry name" value="GPCR_Rhodpsn_7TM"/>
</dbReference>
<comment type="caution">
    <text evidence="7">The sequence shown here is derived from an EMBL/GenBank/DDBJ whole genome shotgun (WGS) entry which is preliminary data.</text>
</comment>
<comment type="subcellular location">
    <subcellularLocation>
        <location evidence="1">Membrane</location>
    </subcellularLocation>
</comment>
<evidence type="ECO:0000259" key="6">
    <source>
        <dbReference type="PROSITE" id="PS50262"/>
    </source>
</evidence>
<feature type="transmembrane region" description="Helical" evidence="5">
    <location>
        <begin position="148"/>
        <end position="167"/>
    </location>
</feature>
<dbReference type="EMBL" id="CAJHNH020001679">
    <property type="protein sequence ID" value="CAG5124029.1"/>
    <property type="molecule type" value="Genomic_DNA"/>
</dbReference>
<evidence type="ECO:0000256" key="2">
    <source>
        <dbReference type="ARBA" id="ARBA00022692"/>
    </source>
</evidence>
<protein>
    <recommendedName>
        <fullName evidence="6">G-protein coupled receptors family 1 profile domain-containing protein</fullName>
    </recommendedName>
</protein>
<dbReference type="PANTHER" id="PTHR46641:SF18">
    <property type="entry name" value="G-PROTEIN COUPLED RECEPTORS FAMILY 1 PROFILE DOMAIN-CONTAINING PROTEIN"/>
    <property type="match status" value="1"/>
</dbReference>
<evidence type="ECO:0000256" key="4">
    <source>
        <dbReference type="ARBA" id="ARBA00023136"/>
    </source>
</evidence>
<feature type="transmembrane region" description="Helical" evidence="5">
    <location>
        <begin position="104"/>
        <end position="127"/>
    </location>
</feature>
<dbReference type="PROSITE" id="PS50262">
    <property type="entry name" value="G_PROTEIN_RECEP_F1_2"/>
    <property type="match status" value="1"/>
</dbReference>
<feature type="transmembrane region" description="Helical" evidence="5">
    <location>
        <begin position="57"/>
        <end position="84"/>
    </location>
</feature>
<proteinExistence type="predicted"/>
<feature type="transmembrane region" description="Helical" evidence="5">
    <location>
        <begin position="198"/>
        <end position="223"/>
    </location>
</feature>
<reference evidence="7" key="1">
    <citation type="submission" date="2021-04" db="EMBL/GenBank/DDBJ databases">
        <authorList>
            <consortium name="Molecular Ecology Group"/>
        </authorList>
    </citation>
    <scope>NUCLEOTIDE SEQUENCE</scope>
</reference>
<keyword evidence="2 5" id="KW-0812">Transmembrane</keyword>
<dbReference type="GO" id="GO:0016020">
    <property type="term" value="C:membrane"/>
    <property type="evidence" value="ECO:0007669"/>
    <property type="project" value="UniProtKB-SubCell"/>
</dbReference>
<organism evidence="7 8">
    <name type="scientific">Candidula unifasciata</name>
    <dbReference type="NCBI Taxonomy" id="100452"/>
    <lineage>
        <taxon>Eukaryota</taxon>
        <taxon>Metazoa</taxon>
        <taxon>Spiralia</taxon>
        <taxon>Lophotrochozoa</taxon>
        <taxon>Mollusca</taxon>
        <taxon>Gastropoda</taxon>
        <taxon>Heterobranchia</taxon>
        <taxon>Euthyneura</taxon>
        <taxon>Panpulmonata</taxon>
        <taxon>Eupulmonata</taxon>
        <taxon>Stylommatophora</taxon>
        <taxon>Helicina</taxon>
        <taxon>Helicoidea</taxon>
        <taxon>Geomitridae</taxon>
        <taxon>Candidula</taxon>
    </lineage>
</organism>
<accession>A0A8S3Z4M9</accession>
<feature type="domain" description="G-protein coupled receptors family 1 profile" evidence="6">
    <location>
        <begin position="40"/>
        <end position="332"/>
    </location>
</feature>
<evidence type="ECO:0000256" key="1">
    <source>
        <dbReference type="ARBA" id="ARBA00004370"/>
    </source>
</evidence>
<dbReference type="OrthoDB" id="6088752at2759"/>
<evidence type="ECO:0000313" key="7">
    <source>
        <dbReference type="EMBL" id="CAG5124029.1"/>
    </source>
</evidence>
<dbReference type="Proteomes" id="UP000678393">
    <property type="component" value="Unassembled WGS sequence"/>
</dbReference>
<dbReference type="Gene3D" id="1.20.1070.10">
    <property type="entry name" value="Rhodopsin 7-helix transmembrane proteins"/>
    <property type="match status" value="1"/>
</dbReference>
<evidence type="ECO:0000256" key="5">
    <source>
        <dbReference type="SAM" id="Phobius"/>
    </source>
</evidence>
<keyword evidence="8" id="KW-1185">Reference proteome</keyword>
<sequence length="346" mass="38739">MNSTTKATNLARIMNESQYSIVLLFFCVAWTICSMLGIASNVINIKTFVAMGLNDSVTVSFLTLSVFDLAYVITTFCFAVSSAFSLIEQTYPILFPIEPYGVYVYFGNVLVLINVNNTLTTTFLAVARCMCVAKPLHFKHTFTVKRTVVIMTAFAIFAVAIYTPILANMGMVYRLDAKTNTSRPTLWLSPNRESTKNIVWTIIQIILPIATEFIVLVCIVIMINSLRAASKFRQASHITVCANDSSCLKGKTGSSNVANEKLSGKEIRVVKQVTLISLVYILCNTPKIMISIGGLVEQEFRIGKTYGYLYLCLNCFRMQFEILNASINTFVYYAFNTKFKTTLCWK</sequence>